<reference evidence="1 2" key="1">
    <citation type="submission" date="2024-04" db="EMBL/GenBank/DDBJ databases">
        <authorList>
            <person name="Fracassetti M."/>
        </authorList>
    </citation>
    <scope>NUCLEOTIDE SEQUENCE [LARGE SCALE GENOMIC DNA]</scope>
</reference>
<evidence type="ECO:0000313" key="1">
    <source>
        <dbReference type="EMBL" id="CAL1395595.1"/>
    </source>
</evidence>
<dbReference type="EMBL" id="OZ034819">
    <property type="protein sequence ID" value="CAL1395595.1"/>
    <property type="molecule type" value="Genomic_DNA"/>
</dbReference>
<organism evidence="1 2">
    <name type="scientific">Linum trigynum</name>
    <dbReference type="NCBI Taxonomy" id="586398"/>
    <lineage>
        <taxon>Eukaryota</taxon>
        <taxon>Viridiplantae</taxon>
        <taxon>Streptophyta</taxon>
        <taxon>Embryophyta</taxon>
        <taxon>Tracheophyta</taxon>
        <taxon>Spermatophyta</taxon>
        <taxon>Magnoliopsida</taxon>
        <taxon>eudicotyledons</taxon>
        <taxon>Gunneridae</taxon>
        <taxon>Pentapetalae</taxon>
        <taxon>rosids</taxon>
        <taxon>fabids</taxon>
        <taxon>Malpighiales</taxon>
        <taxon>Linaceae</taxon>
        <taxon>Linum</taxon>
    </lineage>
</organism>
<dbReference type="AlphaFoldDB" id="A0AAV2FBF7"/>
<proteinExistence type="predicted"/>
<evidence type="ECO:0000313" key="2">
    <source>
        <dbReference type="Proteomes" id="UP001497516"/>
    </source>
</evidence>
<gene>
    <name evidence="1" type="ORF">LTRI10_LOCUS36019</name>
</gene>
<protein>
    <submittedName>
        <fullName evidence="1">Uncharacterized protein</fullName>
    </submittedName>
</protein>
<sequence>METLSQRKDRIGRVRSRSFNSADILAAAAVLVGVPLVMKPRGDEGEGIPVSRKGATLFSTPVSVCIVDLHLTLR</sequence>
<dbReference type="Proteomes" id="UP001497516">
    <property type="component" value="Chromosome 6"/>
</dbReference>
<name>A0AAV2FBF7_9ROSI</name>
<accession>A0AAV2FBF7</accession>
<keyword evidence="2" id="KW-1185">Reference proteome</keyword>